<sequence>MNLTSNFIMYNFTCNPLRKTES</sequence>
<dbReference type="EMBL" id="GBRH01223879">
    <property type="protein sequence ID" value="JAD74016.1"/>
    <property type="molecule type" value="Transcribed_RNA"/>
</dbReference>
<organism evidence="1">
    <name type="scientific">Arundo donax</name>
    <name type="common">Giant reed</name>
    <name type="synonym">Donax arundinaceus</name>
    <dbReference type="NCBI Taxonomy" id="35708"/>
    <lineage>
        <taxon>Eukaryota</taxon>
        <taxon>Viridiplantae</taxon>
        <taxon>Streptophyta</taxon>
        <taxon>Embryophyta</taxon>
        <taxon>Tracheophyta</taxon>
        <taxon>Spermatophyta</taxon>
        <taxon>Magnoliopsida</taxon>
        <taxon>Liliopsida</taxon>
        <taxon>Poales</taxon>
        <taxon>Poaceae</taxon>
        <taxon>PACMAD clade</taxon>
        <taxon>Arundinoideae</taxon>
        <taxon>Arundineae</taxon>
        <taxon>Arundo</taxon>
    </lineage>
</organism>
<protein>
    <submittedName>
        <fullName evidence="1">Uncharacterized protein</fullName>
    </submittedName>
</protein>
<dbReference type="AlphaFoldDB" id="A0A0A9CEM6"/>
<accession>A0A0A9CEM6</accession>
<reference evidence="1" key="1">
    <citation type="submission" date="2014-09" db="EMBL/GenBank/DDBJ databases">
        <authorList>
            <person name="Magalhaes I.L.F."/>
            <person name="Oliveira U."/>
            <person name="Santos F.R."/>
            <person name="Vidigal T.H.D.A."/>
            <person name="Brescovit A.D."/>
            <person name="Santos A.J."/>
        </authorList>
    </citation>
    <scope>NUCLEOTIDE SEQUENCE</scope>
    <source>
        <tissue evidence="1">Shoot tissue taken approximately 20 cm above the soil surface</tissue>
    </source>
</reference>
<reference evidence="1" key="2">
    <citation type="journal article" date="2015" name="Data Brief">
        <title>Shoot transcriptome of the giant reed, Arundo donax.</title>
        <authorList>
            <person name="Barrero R.A."/>
            <person name="Guerrero F.D."/>
            <person name="Moolhuijzen P."/>
            <person name="Goolsby J.A."/>
            <person name="Tidwell J."/>
            <person name="Bellgard S.E."/>
            <person name="Bellgard M.I."/>
        </authorList>
    </citation>
    <scope>NUCLEOTIDE SEQUENCE</scope>
    <source>
        <tissue evidence="1">Shoot tissue taken approximately 20 cm above the soil surface</tissue>
    </source>
</reference>
<name>A0A0A9CEM6_ARUDO</name>
<evidence type="ECO:0000313" key="1">
    <source>
        <dbReference type="EMBL" id="JAD74016.1"/>
    </source>
</evidence>
<proteinExistence type="predicted"/>